<dbReference type="InterPro" id="IPR005302">
    <property type="entry name" value="MoCF_Sase_C"/>
</dbReference>
<dbReference type="GO" id="GO:0030151">
    <property type="term" value="F:molybdenum ion binding"/>
    <property type="evidence" value="ECO:0007669"/>
    <property type="project" value="InterPro"/>
</dbReference>
<evidence type="ECO:0000259" key="1">
    <source>
        <dbReference type="PROSITE" id="PS51340"/>
    </source>
</evidence>
<dbReference type="InterPro" id="IPR005303">
    <property type="entry name" value="MOCOS_middle"/>
</dbReference>
<dbReference type="Pfam" id="PF03476">
    <property type="entry name" value="MOSC_N"/>
    <property type="match status" value="1"/>
</dbReference>
<dbReference type="GO" id="GO:0030170">
    <property type="term" value="F:pyridoxal phosphate binding"/>
    <property type="evidence" value="ECO:0007669"/>
    <property type="project" value="InterPro"/>
</dbReference>
<reference evidence="2" key="1">
    <citation type="submission" date="2018-06" db="EMBL/GenBank/DDBJ databases">
        <authorList>
            <person name="Zhirakovskaya E."/>
        </authorList>
    </citation>
    <scope>NUCLEOTIDE SEQUENCE</scope>
</reference>
<feature type="domain" description="MOSC" evidence="1">
    <location>
        <begin position="107"/>
        <end position="256"/>
    </location>
</feature>
<proteinExistence type="predicted"/>
<dbReference type="PROSITE" id="PS51340">
    <property type="entry name" value="MOSC"/>
    <property type="match status" value="1"/>
</dbReference>
<evidence type="ECO:0000313" key="2">
    <source>
        <dbReference type="EMBL" id="VAW13115.1"/>
    </source>
</evidence>
<dbReference type="Pfam" id="PF03473">
    <property type="entry name" value="MOSC"/>
    <property type="match status" value="1"/>
</dbReference>
<dbReference type="GO" id="GO:0003824">
    <property type="term" value="F:catalytic activity"/>
    <property type="evidence" value="ECO:0007669"/>
    <property type="project" value="InterPro"/>
</dbReference>
<gene>
    <name evidence="2" type="ORF">MNBD_ALPHA09-279</name>
</gene>
<sequence length="259" mass="28309">MNSATPVHIASILRYPVKGLRGEALDKVKLTAGRTLPFDRAWAIENGPSGFDPASPGFLPKTKFLALVRDERLALLDIRFDEAAKMLVILRGGKPVVSGKLDEPTGRQVLEQFFASFMEADLRGPPKILAGPGHSFSDVPDKCVSIINRASCDDLARVVGRAIDPDRFRGNFVLEGLAPWAEFDWVGRRIRLGSAQVEVFARIQRCPATNVDPRTAARDMQIPKSLMDAFGHMDCGVYARVIEDGKAEPGSPVKSIQAN</sequence>
<accession>A0A3B0T450</accession>
<dbReference type="SUPFAM" id="SSF50800">
    <property type="entry name" value="PK beta-barrel domain-like"/>
    <property type="match status" value="1"/>
</dbReference>
<name>A0A3B0T450_9ZZZZ</name>
<dbReference type="Gene3D" id="2.40.33.20">
    <property type="entry name" value="PK beta-barrel domain-like"/>
    <property type="match status" value="1"/>
</dbReference>
<dbReference type="InterPro" id="IPR011037">
    <property type="entry name" value="Pyrv_Knase-like_insert_dom_sf"/>
</dbReference>
<protein>
    <submittedName>
        <fullName evidence="2">Flavodoxin reductases (Ferredoxin-NADPH reductases) family 1</fullName>
    </submittedName>
</protein>
<organism evidence="2">
    <name type="scientific">hydrothermal vent metagenome</name>
    <dbReference type="NCBI Taxonomy" id="652676"/>
    <lineage>
        <taxon>unclassified sequences</taxon>
        <taxon>metagenomes</taxon>
        <taxon>ecological metagenomes</taxon>
    </lineage>
</organism>
<dbReference type="AlphaFoldDB" id="A0A3B0T450"/>
<dbReference type="EMBL" id="UOEM01000059">
    <property type="protein sequence ID" value="VAW13115.1"/>
    <property type="molecule type" value="Genomic_DNA"/>
</dbReference>